<reference evidence="6 7" key="1">
    <citation type="submission" date="2017-02" db="EMBL/GenBank/DDBJ databases">
        <authorList>
            <person name="Peterson S.W."/>
        </authorList>
    </citation>
    <scope>NUCLEOTIDE SEQUENCE [LARGE SCALE GENOMIC DNA]</scope>
    <source>
        <strain evidence="6 7">DSM 18108</strain>
    </source>
</reference>
<sequence>MLAVPDSIDIIIPTFRLDEQYLLPLIHLPKPGGWQFNYYVIADNPGVKPGAELQRLAKEGVIHLFINSENKGPGETRNRGIEAGNGSWILFLDDDIVADSDLLLQYVKATKEKATAIGFIGLTDFPVPVNAFTRALDAAGLTSIFTIAKKKEQFMWGVTANIMFKRSALQDLRFSPLLSAIGGGEDIDLGARVSMLHGTQFMCVKEARVTHPWWNHAQPHFDRFTRYGAGMALLLPRFKKFTWYAFPNPIEGWVLALLCAPLFFIFLSWQKWLIFLAAIPLIDMGINYVRAAGMGYRELKVAYYMTLLRCSTEWGMFKTMIGQGKPSYFMKRINVDFTRPRHFRTNRWRITKLVIYLILLSLLIFIK</sequence>
<dbReference type="InterPro" id="IPR001173">
    <property type="entry name" value="Glyco_trans_2-like"/>
</dbReference>
<keyword evidence="4" id="KW-0472">Membrane</keyword>
<dbReference type="AlphaFoldDB" id="A0A1T5PBY8"/>
<dbReference type="STRING" id="393003.SAMN05660461_5792"/>
<feature type="domain" description="Glycosyltransferase 2-like" evidence="5">
    <location>
        <begin position="10"/>
        <end position="171"/>
    </location>
</feature>
<dbReference type="EMBL" id="FUZZ01000005">
    <property type="protein sequence ID" value="SKD09898.1"/>
    <property type="molecule type" value="Genomic_DNA"/>
</dbReference>
<evidence type="ECO:0000256" key="1">
    <source>
        <dbReference type="ARBA" id="ARBA00006739"/>
    </source>
</evidence>
<proteinExistence type="inferred from homology"/>
<keyword evidence="4" id="KW-1133">Transmembrane helix</keyword>
<dbReference type="InterPro" id="IPR029044">
    <property type="entry name" value="Nucleotide-diphossugar_trans"/>
</dbReference>
<keyword evidence="2" id="KW-0328">Glycosyltransferase</keyword>
<dbReference type="PANTHER" id="PTHR43179:SF12">
    <property type="entry name" value="GALACTOFURANOSYLTRANSFERASE GLFT2"/>
    <property type="match status" value="1"/>
</dbReference>
<evidence type="ECO:0000313" key="7">
    <source>
        <dbReference type="Proteomes" id="UP000190166"/>
    </source>
</evidence>
<evidence type="ECO:0000259" key="5">
    <source>
        <dbReference type="Pfam" id="PF00535"/>
    </source>
</evidence>
<dbReference type="CDD" id="cd00761">
    <property type="entry name" value="Glyco_tranf_GTA_type"/>
    <property type="match status" value="1"/>
</dbReference>
<dbReference type="GO" id="GO:0016757">
    <property type="term" value="F:glycosyltransferase activity"/>
    <property type="evidence" value="ECO:0007669"/>
    <property type="project" value="UniProtKB-KW"/>
</dbReference>
<keyword evidence="4" id="KW-0812">Transmembrane</keyword>
<evidence type="ECO:0000256" key="3">
    <source>
        <dbReference type="ARBA" id="ARBA00022679"/>
    </source>
</evidence>
<dbReference type="Gene3D" id="3.90.550.10">
    <property type="entry name" value="Spore Coat Polysaccharide Biosynthesis Protein SpsA, Chain A"/>
    <property type="match status" value="1"/>
</dbReference>
<feature type="transmembrane region" description="Helical" evidence="4">
    <location>
        <begin position="272"/>
        <end position="289"/>
    </location>
</feature>
<dbReference type="Pfam" id="PF00535">
    <property type="entry name" value="Glycos_transf_2"/>
    <property type="match status" value="1"/>
</dbReference>
<organism evidence="6 7">
    <name type="scientific">Chitinophaga ginsengisegetis</name>
    <dbReference type="NCBI Taxonomy" id="393003"/>
    <lineage>
        <taxon>Bacteria</taxon>
        <taxon>Pseudomonadati</taxon>
        <taxon>Bacteroidota</taxon>
        <taxon>Chitinophagia</taxon>
        <taxon>Chitinophagales</taxon>
        <taxon>Chitinophagaceae</taxon>
        <taxon>Chitinophaga</taxon>
    </lineage>
</organism>
<dbReference type="Proteomes" id="UP000190166">
    <property type="component" value="Unassembled WGS sequence"/>
</dbReference>
<keyword evidence="3 6" id="KW-0808">Transferase</keyword>
<evidence type="ECO:0000313" key="6">
    <source>
        <dbReference type="EMBL" id="SKD09898.1"/>
    </source>
</evidence>
<evidence type="ECO:0000256" key="2">
    <source>
        <dbReference type="ARBA" id="ARBA00022676"/>
    </source>
</evidence>
<dbReference type="SUPFAM" id="SSF53448">
    <property type="entry name" value="Nucleotide-diphospho-sugar transferases"/>
    <property type="match status" value="1"/>
</dbReference>
<dbReference type="PANTHER" id="PTHR43179">
    <property type="entry name" value="RHAMNOSYLTRANSFERASE WBBL"/>
    <property type="match status" value="1"/>
</dbReference>
<protein>
    <submittedName>
        <fullName evidence="6">Glycosyltransferase, GT2 family</fullName>
    </submittedName>
</protein>
<name>A0A1T5PBY8_9BACT</name>
<feature type="transmembrane region" description="Helical" evidence="4">
    <location>
        <begin position="349"/>
        <end position="366"/>
    </location>
</feature>
<gene>
    <name evidence="6" type="ORF">SAMN05660461_5792</name>
</gene>
<evidence type="ECO:0000256" key="4">
    <source>
        <dbReference type="SAM" id="Phobius"/>
    </source>
</evidence>
<comment type="similarity">
    <text evidence="1">Belongs to the glycosyltransferase 2 family.</text>
</comment>
<keyword evidence="7" id="KW-1185">Reference proteome</keyword>
<feature type="transmembrane region" description="Helical" evidence="4">
    <location>
        <begin position="241"/>
        <end position="266"/>
    </location>
</feature>
<accession>A0A1T5PBY8</accession>
<dbReference type="RefSeq" id="WP_079473035.1">
    <property type="nucleotide sequence ID" value="NZ_FUZZ01000005.1"/>
</dbReference>